<protein>
    <recommendedName>
        <fullName evidence="4">Inner membrane complex protein</fullName>
    </recommendedName>
</protein>
<evidence type="ECO:0008006" key="4">
    <source>
        <dbReference type="Google" id="ProtNLM"/>
    </source>
</evidence>
<dbReference type="AlphaFoldDB" id="A0A023BDN3"/>
<dbReference type="VEuPathDB" id="CryptoDB:GNI_001280"/>
<evidence type="ECO:0000313" key="2">
    <source>
        <dbReference type="EMBL" id="EZG89692.1"/>
    </source>
</evidence>
<dbReference type="RefSeq" id="XP_011128466.1">
    <property type="nucleotide sequence ID" value="XM_011130164.1"/>
</dbReference>
<keyword evidence="3" id="KW-1185">Reference proteome</keyword>
<comment type="caution">
    <text evidence="2">The sequence shown here is derived from an EMBL/GenBank/DDBJ whole genome shotgun (WGS) entry which is preliminary data.</text>
</comment>
<organism evidence="2 3">
    <name type="scientific">Gregarina niphandrodes</name>
    <name type="common">Septate eugregarine</name>
    <dbReference type="NCBI Taxonomy" id="110365"/>
    <lineage>
        <taxon>Eukaryota</taxon>
        <taxon>Sar</taxon>
        <taxon>Alveolata</taxon>
        <taxon>Apicomplexa</taxon>
        <taxon>Conoidasida</taxon>
        <taxon>Gregarinasina</taxon>
        <taxon>Eugregarinorida</taxon>
        <taxon>Gregarinidae</taxon>
        <taxon>Gregarina</taxon>
    </lineage>
</organism>
<dbReference type="Proteomes" id="UP000019763">
    <property type="component" value="Unassembled WGS sequence"/>
</dbReference>
<feature type="compositionally biased region" description="Polar residues" evidence="1">
    <location>
        <begin position="14"/>
        <end position="27"/>
    </location>
</feature>
<feature type="region of interest" description="Disordered" evidence="1">
    <location>
        <begin position="1"/>
        <end position="27"/>
    </location>
</feature>
<dbReference type="GeneID" id="22910327"/>
<proteinExistence type="predicted"/>
<accession>A0A023BDN3</accession>
<reference evidence="2" key="1">
    <citation type="submission" date="2013-12" db="EMBL/GenBank/DDBJ databases">
        <authorList>
            <person name="Omoto C.K."/>
            <person name="Sibley D."/>
            <person name="Venepally P."/>
            <person name="Hadjithomas M."/>
            <person name="Karamycheva S."/>
            <person name="Brunk B."/>
            <person name="Roos D."/>
            <person name="Caler E."/>
            <person name="Lorenzi H."/>
        </authorList>
    </citation>
    <scope>NUCLEOTIDE SEQUENCE</scope>
</reference>
<gene>
    <name evidence="2" type="ORF">GNI_001280</name>
</gene>
<dbReference type="EMBL" id="AFNH02000011">
    <property type="protein sequence ID" value="EZG89692.1"/>
    <property type="molecule type" value="Genomic_DNA"/>
</dbReference>
<evidence type="ECO:0000313" key="3">
    <source>
        <dbReference type="Proteomes" id="UP000019763"/>
    </source>
</evidence>
<name>A0A023BDN3_GRENI</name>
<evidence type="ECO:0000256" key="1">
    <source>
        <dbReference type="SAM" id="MobiDB-lite"/>
    </source>
</evidence>
<sequence>MLGKDSVQSKDSLHSVTDSTAVGSDSTAMVSPVASTIVSAAVEPKSAVEPMSGPAAGRFEHPYLTKVESVDTGLSVVPPPTVTDQKPECRHWAGDAYAQAVVKEAEVPFVEERIVYKKVKKILERPVEVVRTVRKEVVKEVVEFKKVVTDEVVEVPKPYTVEVRNFVPNYLDSEQYCAVAQKYKPRVSFDPEPTAMINCTVVEPEMHVVDVVVPKLVSGYIVTNRGDTRLKRVDSLSKAQWNSLVLKLNPELCKIGQLEHLPVHRDEQGNVIAFKPEQAVGIPL</sequence>